<keyword evidence="2" id="KW-0812">Transmembrane</keyword>
<feature type="compositionally biased region" description="Low complexity" evidence="1">
    <location>
        <begin position="837"/>
        <end position="847"/>
    </location>
</feature>
<keyword evidence="2" id="KW-0472">Membrane</keyword>
<feature type="compositionally biased region" description="Basic and acidic residues" evidence="1">
    <location>
        <begin position="379"/>
        <end position="390"/>
    </location>
</feature>
<dbReference type="OrthoDB" id="4349001at2759"/>
<evidence type="ECO:0000256" key="1">
    <source>
        <dbReference type="SAM" id="MobiDB-lite"/>
    </source>
</evidence>
<comment type="caution">
    <text evidence="3">The sequence shown here is derived from an EMBL/GenBank/DDBJ whole genome shotgun (WGS) entry which is preliminary data.</text>
</comment>
<feature type="region of interest" description="Disordered" evidence="1">
    <location>
        <begin position="1"/>
        <end position="45"/>
    </location>
</feature>
<feature type="compositionally biased region" description="Basic and acidic residues" evidence="1">
    <location>
        <begin position="409"/>
        <end position="419"/>
    </location>
</feature>
<feature type="compositionally biased region" description="Low complexity" evidence="1">
    <location>
        <begin position="784"/>
        <end position="804"/>
    </location>
</feature>
<feature type="compositionally biased region" description="Low complexity" evidence="1">
    <location>
        <begin position="1350"/>
        <end position="1373"/>
    </location>
</feature>
<evidence type="ECO:0000256" key="2">
    <source>
        <dbReference type="SAM" id="Phobius"/>
    </source>
</evidence>
<sequence>MLSKQQKRPQLQVPVPNFPLSSPISEEISSPSCSSAEDQDEQNRPFAFLSKATRLKIEAQTAQRESRRESSKLNFRGITKNRKSVAKPVGLNLVTDFTLAPVPAQKKHGVANVEGTAPFVDLNDLKLLSKVREKERSTQRSKFTYKKKPSRGFQALPEDTHQFQNETGNSNSYLNPDEDPFHDRHEHGLSPSDRNVMIGLTVAHGESIERSREADGSGTPLTPSILITPANEEALWNSHLNTSTEMLRPRVASSVYSQPTPRLWQFDTDVPPVPAIPAQHSGLKGSHDGNKALNVETRHQRPVSIDTWEDVSLPPTPKKKSNTLSVITDPEADRPQSQGWWTYLLSPLLSRSIKSPLSPSFPRDSPTTPSTSATPARTAPKDWPSREKEISCFSPDTPATPGPIGENGRTVEWRERGKEISCFSPDTPETAAPMDEKAFEFARSMEAEKYERSQPQERQQSPPPAYVSNVSSRQNTMSFMFSNGQTIEGEAAEYYQACAHELFSRTPYFQCCNHICSLTPVNVTIPPGADGNRNVAFAALDSSNIYDGLHGLEETRGSPNAPVTDLTTSTKNAGLLIDIDSPRPASIAPTTAPSAYAAHTKEVHAKSPASDTSGDSWDASVASDNGKSSAPPPISRKPVPETQPQPAAPALVPVSTETSERGLPEQPVPAPAAIPMPEPTPAPAVPLPMPEPASAPPQIITNFSPPVTNVHYPPHPEQQVQPQLQPIIVPQYVPMFPPTQPGQPTEPFVQAPVAQVQPQEEARGVPDAPLHPQGPPMATPRSEWPWGQGQPQQQPQPQAQPQQPDHQELFKDFEWAYDQNEPKKAAVSTQAPPPSAQAPQEPAAAQQIGRMPSQRTDHLQGPLVIQGRQSGSGWPFAQNAHPHSNAPPVPPLPKTIPGESEMQSQQRQQPGDSPVQDQATTSDSPHGERALPTVTELAPIHGQSRDAEPISPGFQRAAGGPGSIPMADMPAPAPAYTQFARKSVGPPNYGLHPPYQSNYVENATIVNPGGAIGPHEARRRRLEDEDNMGRKACGLRGLFKQKNGRAGREGRTRRRWYLLICLFFFTIVMIAIILAVTLTRKGTSTPVQSQWLNLTGYPPMPTGVSTIAGTEPQLEKSTCISPSSMWSCALPKSQQESNEPYDANQPNFRVSILFRNGTYGNSTTLSSSANTRRMKRNDQFTPSPAAPGDSDQAFMGQYTDNNTAPYAGEETPFYMSMLSPVSLSSTNIYRRSVDSNGTSYPNISAIIPAPDENSDGSAAAAMLYPLPSAQPVRLYNRGQSNEHYGFYTYFDKSIFLTSQDKRVSVDSNGGTTKEKANYRCTWSQTRFLVHIWTQADKMNRRLLPYSNVTATSTSSASTPTSTSTTPTSSSSATDFSRPGSFPYPVTITVDRHGGAEKKKMLYCYPLQDDGHYNITAVQLQLEDRGIGGELVNPATGLFKGLSGTKNSTVEDYGGVDGGSGGCGCQWANWISTV</sequence>
<feature type="region of interest" description="Disordered" evidence="1">
    <location>
        <begin position="732"/>
        <end position="930"/>
    </location>
</feature>
<protein>
    <recommendedName>
        <fullName evidence="5">Glycoprotease family protein</fullName>
    </recommendedName>
</protein>
<feature type="transmembrane region" description="Helical" evidence="2">
    <location>
        <begin position="1056"/>
        <end position="1078"/>
    </location>
</feature>
<keyword evidence="2" id="KW-1133">Transmembrane helix</keyword>
<feature type="region of interest" description="Disordered" evidence="1">
    <location>
        <begin position="1163"/>
        <end position="1191"/>
    </location>
</feature>
<evidence type="ECO:0008006" key="5">
    <source>
        <dbReference type="Google" id="ProtNLM"/>
    </source>
</evidence>
<feature type="compositionally biased region" description="Low complexity" evidence="1">
    <location>
        <begin position="358"/>
        <end position="378"/>
    </location>
</feature>
<dbReference type="Proteomes" id="UP001152592">
    <property type="component" value="Unassembled WGS sequence"/>
</dbReference>
<accession>A0A9W4INQ3</accession>
<evidence type="ECO:0000313" key="4">
    <source>
        <dbReference type="Proteomes" id="UP001152592"/>
    </source>
</evidence>
<evidence type="ECO:0000313" key="3">
    <source>
        <dbReference type="EMBL" id="CAG8314345.1"/>
    </source>
</evidence>
<feature type="region of interest" description="Disordered" evidence="1">
    <location>
        <begin position="599"/>
        <end position="719"/>
    </location>
</feature>
<feature type="region of interest" description="Disordered" evidence="1">
    <location>
        <begin position="447"/>
        <end position="467"/>
    </location>
</feature>
<reference evidence="3" key="1">
    <citation type="submission" date="2021-07" db="EMBL/GenBank/DDBJ databases">
        <authorList>
            <person name="Branca A.L. A."/>
        </authorList>
    </citation>
    <scope>NUCLEOTIDE SEQUENCE</scope>
</reference>
<feature type="region of interest" description="Disordered" evidence="1">
    <location>
        <begin position="299"/>
        <end position="334"/>
    </location>
</feature>
<feature type="compositionally biased region" description="Polar residues" evidence="1">
    <location>
        <begin position="162"/>
        <end position="174"/>
    </location>
</feature>
<gene>
    <name evidence="3" type="ORF">PSALAMII_LOCUS2143</name>
</gene>
<proteinExistence type="predicted"/>
<organism evidence="3 4">
    <name type="scientific">Penicillium salamii</name>
    <dbReference type="NCBI Taxonomy" id="1612424"/>
    <lineage>
        <taxon>Eukaryota</taxon>
        <taxon>Fungi</taxon>
        <taxon>Dikarya</taxon>
        <taxon>Ascomycota</taxon>
        <taxon>Pezizomycotina</taxon>
        <taxon>Eurotiomycetes</taxon>
        <taxon>Eurotiomycetidae</taxon>
        <taxon>Eurotiales</taxon>
        <taxon>Aspergillaceae</taxon>
        <taxon>Penicillium</taxon>
    </lineage>
</organism>
<feature type="region of interest" description="Disordered" evidence="1">
    <location>
        <begin position="943"/>
        <end position="963"/>
    </location>
</feature>
<feature type="compositionally biased region" description="Pro residues" evidence="1">
    <location>
        <begin position="885"/>
        <end position="894"/>
    </location>
</feature>
<feature type="compositionally biased region" description="Low complexity" evidence="1">
    <location>
        <begin position="21"/>
        <end position="35"/>
    </location>
</feature>
<feature type="compositionally biased region" description="Low complexity" evidence="1">
    <location>
        <begin position="746"/>
        <end position="759"/>
    </location>
</feature>
<name>A0A9W4INQ3_9EURO</name>
<feature type="compositionally biased region" description="Pro residues" evidence="1">
    <location>
        <begin position="666"/>
        <end position="695"/>
    </location>
</feature>
<feature type="compositionally biased region" description="Basic and acidic residues" evidence="1">
    <location>
        <begin position="179"/>
        <end position="188"/>
    </location>
</feature>
<feature type="region of interest" description="Disordered" evidence="1">
    <location>
        <begin position="1350"/>
        <end position="1376"/>
    </location>
</feature>
<feature type="compositionally biased region" description="Basic and acidic residues" evidence="1">
    <location>
        <begin position="805"/>
        <end position="824"/>
    </location>
</feature>
<feature type="compositionally biased region" description="Pro residues" evidence="1">
    <location>
        <begin position="630"/>
        <end position="647"/>
    </location>
</feature>
<feature type="compositionally biased region" description="Polar residues" evidence="1">
    <location>
        <begin position="901"/>
        <end position="924"/>
    </location>
</feature>
<dbReference type="EMBL" id="CAJVPD010000099">
    <property type="protein sequence ID" value="CAG8314345.1"/>
    <property type="molecule type" value="Genomic_DNA"/>
</dbReference>
<feature type="region of interest" description="Disordered" evidence="1">
    <location>
        <begin position="132"/>
        <end position="194"/>
    </location>
</feature>
<feature type="region of interest" description="Disordered" evidence="1">
    <location>
        <begin position="356"/>
        <end position="432"/>
    </location>
</feature>